<dbReference type="Proteomes" id="UP000198284">
    <property type="component" value="Unassembled WGS sequence"/>
</dbReference>
<dbReference type="PANTHER" id="PTHR35147:SF3">
    <property type="entry name" value="CHEMORECEPTOR GLUTAMINE DEAMIDASE CHED 1-RELATED"/>
    <property type="match status" value="1"/>
</dbReference>
<evidence type="ECO:0000256" key="1">
    <source>
        <dbReference type="ARBA" id="ARBA00022500"/>
    </source>
</evidence>
<name>A0A239JYK5_9BURK</name>
<organism evidence="4 5">
    <name type="scientific">Noviherbaspirillum humi</name>
    <dbReference type="NCBI Taxonomy" id="1688639"/>
    <lineage>
        <taxon>Bacteria</taxon>
        <taxon>Pseudomonadati</taxon>
        <taxon>Pseudomonadota</taxon>
        <taxon>Betaproteobacteria</taxon>
        <taxon>Burkholderiales</taxon>
        <taxon>Oxalobacteraceae</taxon>
        <taxon>Noviherbaspirillum</taxon>
    </lineage>
</organism>
<dbReference type="GO" id="GO:0006935">
    <property type="term" value="P:chemotaxis"/>
    <property type="evidence" value="ECO:0007669"/>
    <property type="project" value="UniProtKB-UniRule"/>
</dbReference>
<dbReference type="CDD" id="cd16352">
    <property type="entry name" value="CheD"/>
    <property type="match status" value="1"/>
</dbReference>
<dbReference type="Gene3D" id="3.30.1330.200">
    <property type="match status" value="1"/>
</dbReference>
<evidence type="ECO:0000256" key="3">
    <source>
        <dbReference type="HAMAP-Rule" id="MF_01440"/>
    </source>
</evidence>
<keyword evidence="1 3" id="KW-0145">Chemotaxis</keyword>
<reference evidence="4 5" key="1">
    <citation type="submission" date="2017-06" db="EMBL/GenBank/DDBJ databases">
        <authorList>
            <person name="Kim H.J."/>
            <person name="Triplett B.A."/>
        </authorList>
    </citation>
    <scope>NUCLEOTIDE SEQUENCE [LARGE SCALE GENOMIC DNA]</scope>
    <source>
        <strain evidence="4 5">U15</strain>
    </source>
</reference>
<dbReference type="InterPro" id="IPR011324">
    <property type="entry name" value="Cytotoxic_necrot_fac-like_cat"/>
</dbReference>
<dbReference type="InterPro" id="IPR005659">
    <property type="entry name" value="Chemorcpt_Glu_NH3ase_CheD"/>
</dbReference>
<keyword evidence="2 3" id="KW-0378">Hydrolase</keyword>
<dbReference type="PANTHER" id="PTHR35147">
    <property type="entry name" value="CHEMORECEPTOR GLUTAMINE DEAMIDASE CHED-RELATED"/>
    <property type="match status" value="1"/>
</dbReference>
<gene>
    <name evidence="3" type="primary">cheD</name>
    <name evidence="4" type="ORF">SAMN06265795_11443</name>
</gene>
<comment type="similarity">
    <text evidence="3">Belongs to the CheD family.</text>
</comment>
<evidence type="ECO:0000313" key="4">
    <source>
        <dbReference type="EMBL" id="SNT10901.1"/>
    </source>
</evidence>
<evidence type="ECO:0000256" key="2">
    <source>
        <dbReference type="ARBA" id="ARBA00022801"/>
    </source>
</evidence>
<dbReference type="Pfam" id="PF03975">
    <property type="entry name" value="CheD"/>
    <property type="match status" value="1"/>
</dbReference>
<dbReference type="EC" id="3.5.1.44" evidence="3"/>
<dbReference type="EMBL" id="FZOT01000014">
    <property type="protein sequence ID" value="SNT10901.1"/>
    <property type="molecule type" value="Genomic_DNA"/>
</dbReference>
<protein>
    <recommendedName>
        <fullName evidence="3">Probable chemoreceptor glutamine deamidase CheD</fullName>
        <ecNumber evidence="3">3.5.1.44</ecNumber>
    </recommendedName>
</protein>
<sequence>MGRSTIDIFLQPGEYFVGGEDFSIRTLLGSCVSITLWHPRLRIGAMSHYLLPAPLNMRCGAPDARYGEDAMALMAAELQRLGAALQECEGKIFGGASMFPEQRDINFQIGRRNGETARRLLQAHGIPVVSQSLYGEGHRQIVFDIATGHVWSRQVKPTPAGR</sequence>
<dbReference type="AlphaFoldDB" id="A0A239JYK5"/>
<dbReference type="RefSeq" id="WP_176442537.1">
    <property type="nucleotide sequence ID" value="NZ_FZOT01000014.1"/>
</dbReference>
<keyword evidence="5" id="KW-1185">Reference proteome</keyword>
<proteinExistence type="inferred from homology"/>
<dbReference type="GO" id="GO:0050568">
    <property type="term" value="F:protein-glutamine glutaminase activity"/>
    <property type="evidence" value="ECO:0007669"/>
    <property type="project" value="UniProtKB-UniRule"/>
</dbReference>
<dbReference type="InterPro" id="IPR038592">
    <property type="entry name" value="CheD-like_sf"/>
</dbReference>
<comment type="catalytic activity">
    <reaction evidence="3">
        <text>L-glutaminyl-[protein] + H2O = L-glutamyl-[protein] + NH4(+)</text>
        <dbReference type="Rhea" id="RHEA:16441"/>
        <dbReference type="Rhea" id="RHEA-COMP:10207"/>
        <dbReference type="Rhea" id="RHEA-COMP:10208"/>
        <dbReference type="ChEBI" id="CHEBI:15377"/>
        <dbReference type="ChEBI" id="CHEBI:28938"/>
        <dbReference type="ChEBI" id="CHEBI:29973"/>
        <dbReference type="ChEBI" id="CHEBI:30011"/>
        <dbReference type="EC" id="3.5.1.44"/>
    </reaction>
</comment>
<evidence type="ECO:0000313" key="5">
    <source>
        <dbReference type="Proteomes" id="UP000198284"/>
    </source>
</evidence>
<dbReference type="SUPFAM" id="SSF64438">
    <property type="entry name" value="CNF1/YfiH-like putative cysteine hydrolases"/>
    <property type="match status" value="1"/>
</dbReference>
<comment type="function">
    <text evidence="3">Probably deamidates glutamine residues to glutamate on methyl-accepting chemotaxis receptors (MCPs), playing an important role in chemotaxis.</text>
</comment>
<accession>A0A239JYK5</accession>
<dbReference type="HAMAP" id="MF_01440">
    <property type="entry name" value="CheD"/>
    <property type="match status" value="1"/>
</dbReference>